<evidence type="ECO:0000256" key="1">
    <source>
        <dbReference type="ARBA" id="ARBA00001946"/>
    </source>
</evidence>
<dbReference type="Proteomes" id="UP000325296">
    <property type="component" value="Unassembled WGS sequence"/>
</dbReference>
<evidence type="ECO:0000313" key="12">
    <source>
        <dbReference type="EMBL" id="SDV04762.1"/>
    </source>
</evidence>
<gene>
    <name evidence="11" type="ORF">F1720_14320</name>
    <name evidence="12" type="ORF">SAMN04490181_3617</name>
</gene>
<evidence type="ECO:0000256" key="4">
    <source>
        <dbReference type="ARBA" id="ARBA00022605"/>
    </source>
</evidence>
<evidence type="ECO:0000313" key="13">
    <source>
        <dbReference type="Proteomes" id="UP000199620"/>
    </source>
</evidence>
<dbReference type="InterPro" id="IPR050582">
    <property type="entry name" value="HAD-like_SerB"/>
</dbReference>
<evidence type="ECO:0000256" key="10">
    <source>
        <dbReference type="ARBA" id="ARBA00048523"/>
    </source>
</evidence>
<dbReference type="NCBIfam" id="TIGR01488">
    <property type="entry name" value="HAD-SF-IB"/>
    <property type="match status" value="1"/>
</dbReference>
<evidence type="ECO:0000256" key="5">
    <source>
        <dbReference type="ARBA" id="ARBA00022723"/>
    </source>
</evidence>
<evidence type="ECO:0000313" key="11">
    <source>
        <dbReference type="EMBL" id="KAA2229595.1"/>
    </source>
</evidence>
<sequence length="236" mass="26220">MTTADTTHVIFDFDQTLVNHESTLEVIKSALGDGPGAQATLEQLQRLAPKALAGRASTWELLSLIKLIPRIRKRHINHYVDAIIGSLDPDLMLMLMLRNLQREGTQVHILSGGYIEWIAPIARSLDIDTHNVIANRLFWAGSRALCPWPSPLINPGRGKSRIVGQWRQSGKLKGRAVIVGDARSDHQVYVDGWVDGFVCADYYTRHPMPAMSGHILRATSPQQVYPHLQALISALP</sequence>
<dbReference type="EMBL" id="LT629800">
    <property type="protein sequence ID" value="SDV04762.1"/>
    <property type="molecule type" value="Genomic_DNA"/>
</dbReference>
<name>A0A5B2UUM4_9PSED</name>
<comment type="cofactor">
    <cofactor evidence="1">
        <name>Mg(2+)</name>
        <dbReference type="ChEBI" id="CHEBI:18420"/>
    </cofactor>
</comment>
<keyword evidence="4" id="KW-0028">Amino-acid biosynthesis</keyword>
<reference evidence="12 13" key="1">
    <citation type="submission" date="2016-10" db="EMBL/GenBank/DDBJ databases">
        <authorList>
            <person name="Varghese N."/>
            <person name="Submissions S."/>
        </authorList>
    </citation>
    <scope>NUCLEOTIDE SEQUENCE [LARGE SCALE GENOMIC DNA]</scope>
    <source>
        <strain evidence="12 13">BS2771</strain>
    </source>
</reference>
<proteinExistence type="predicted"/>
<keyword evidence="6" id="KW-0378">Hydrolase</keyword>
<keyword evidence="7" id="KW-0460">Magnesium</keyword>
<accession>A0A5B2UUM4</accession>
<evidence type="ECO:0000256" key="6">
    <source>
        <dbReference type="ARBA" id="ARBA00022801"/>
    </source>
</evidence>
<dbReference type="Proteomes" id="UP000199620">
    <property type="component" value="Chromosome I"/>
</dbReference>
<protein>
    <recommendedName>
        <fullName evidence="3">phosphoserine phosphatase</fullName>
        <ecNumber evidence="3">3.1.3.3</ecNumber>
    </recommendedName>
</protein>
<dbReference type="RefSeq" id="WP_090292046.1">
    <property type="nucleotide sequence ID" value="NZ_BMNU01000002.1"/>
</dbReference>
<dbReference type="GO" id="GO:0000287">
    <property type="term" value="F:magnesium ion binding"/>
    <property type="evidence" value="ECO:0007669"/>
    <property type="project" value="TreeGrafter"/>
</dbReference>
<evidence type="ECO:0000256" key="2">
    <source>
        <dbReference type="ARBA" id="ARBA00005135"/>
    </source>
</evidence>
<dbReference type="OrthoDB" id="9790031at2"/>
<organism evidence="11 14">
    <name type="scientific">Pseudomonas brenneri</name>
    <dbReference type="NCBI Taxonomy" id="129817"/>
    <lineage>
        <taxon>Bacteria</taxon>
        <taxon>Pseudomonadati</taxon>
        <taxon>Pseudomonadota</taxon>
        <taxon>Gammaproteobacteria</taxon>
        <taxon>Pseudomonadales</taxon>
        <taxon>Pseudomonadaceae</taxon>
        <taxon>Pseudomonas</taxon>
    </lineage>
</organism>
<dbReference type="InterPro" id="IPR023214">
    <property type="entry name" value="HAD_sf"/>
</dbReference>
<evidence type="ECO:0000313" key="14">
    <source>
        <dbReference type="Proteomes" id="UP000325296"/>
    </source>
</evidence>
<dbReference type="EMBL" id="VUOL01000007">
    <property type="protein sequence ID" value="KAA2229595.1"/>
    <property type="molecule type" value="Genomic_DNA"/>
</dbReference>
<dbReference type="AlphaFoldDB" id="A0A5B2UUM4"/>
<dbReference type="PANTHER" id="PTHR43344:SF2">
    <property type="entry name" value="PHOSPHOSERINE PHOSPHATASE"/>
    <property type="match status" value="1"/>
</dbReference>
<keyword evidence="5" id="KW-0479">Metal-binding</keyword>
<comment type="catalytic activity">
    <reaction evidence="10">
        <text>O-phospho-D-serine + H2O = D-serine + phosphate</text>
        <dbReference type="Rhea" id="RHEA:24873"/>
        <dbReference type="ChEBI" id="CHEBI:15377"/>
        <dbReference type="ChEBI" id="CHEBI:35247"/>
        <dbReference type="ChEBI" id="CHEBI:43474"/>
        <dbReference type="ChEBI" id="CHEBI:58680"/>
        <dbReference type="EC" id="3.1.3.3"/>
    </reaction>
</comment>
<dbReference type="EC" id="3.1.3.3" evidence="3"/>
<evidence type="ECO:0000256" key="8">
    <source>
        <dbReference type="ARBA" id="ARBA00023299"/>
    </source>
</evidence>
<dbReference type="InterPro" id="IPR036412">
    <property type="entry name" value="HAD-like_sf"/>
</dbReference>
<dbReference type="GO" id="GO:0006564">
    <property type="term" value="P:L-serine biosynthetic process"/>
    <property type="evidence" value="ECO:0007669"/>
    <property type="project" value="UniProtKB-KW"/>
</dbReference>
<dbReference type="GO" id="GO:0036424">
    <property type="term" value="F:L-phosphoserine phosphatase activity"/>
    <property type="evidence" value="ECO:0007669"/>
    <property type="project" value="TreeGrafter"/>
</dbReference>
<comment type="catalytic activity">
    <reaction evidence="9">
        <text>O-phospho-L-serine + H2O = L-serine + phosphate</text>
        <dbReference type="Rhea" id="RHEA:21208"/>
        <dbReference type="ChEBI" id="CHEBI:15377"/>
        <dbReference type="ChEBI" id="CHEBI:33384"/>
        <dbReference type="ChEBI" id="CHEBI:43474"/>
        <dbReference type="ChEBI" id="CHEBI:57524"/>
        <dbReference type="EC" id="3.1.3.3"/>
    </reaction>
</comment>
<keyword evidence="13" id="KW-1185">Reference proteome</keyword>
<evidence type="ECO:0000256" key="3">
    <source>
        <dbReference type="ARBA" id="ARBA00012640"/>
    </source>
</evidence>
<comment type="pathway">
    <text evidence="2">Amino-acid biosynthesis; L-serine biosynthesis; L-serine from 3-phospho-D-glycerate: step 3/3.</text>
</comment>
<keyword evidence="8" id="KW-0718">Serine biosynthesis</keyword>
<evidence type="ECO:0000256" key="9">
    <source>
        <dbReference type="ARBA" id="ARBA00048138"/>
    </source>
</evidence>
<dbReference type="Gene3D" id="1.10.150.210">
    <property type="entry name" value="Phosphoserine phosphatase, domain 2"/>
    <property type="match status" value="1"/>
</dbReference>
<dbReference type="PANTHER" id="PTHR43344">
    <property type="entry name" value="PHOSPHOSERINE PHOSPHATASE"/>
    <property type="match status" value="1"/>
</dbReference>
<dbReference type="SUPFAM" id="SSF56784">
    <property type="entry name" value="HAD-like"/>
    <property type="match status" value="1"/>
</dbReference>
<reference evidence="11 14" key="2">
    <citation type="submission" date="2019-09" db="EMBL/GenBank/DDBJ databases">
        <title>Draft genome sequence of Pseudomonas brenneri CCUG 51514(T).</title>
        <authorList>
            <person name="Tunovic T."/>
            <person name="Pineiro-Iglesias B."/>
            <person name="Unosson C."/>
            <person name="Inganas E."/>
            <person name="Ohlen M."/>
            <person name="Cardew S."/>
            <person name="Jensie-Markopoulos S."/>
            <person name="Salva-Serra F."/>
            <person name="Jaen-Luchoro D."/>
            <person name="Svensson-Stadler L."/>
            <person name="Chun J."/>
            <person name="Moore E."/>
        </authorList>
    </citation>
    <scope>NUCLEOTIDE SEQUENCE [LARGE SCALE GENOMIC DNA]</scope>
    <source>
        <strain evidence="11 14">CCUG 51514</strain>
    </source>
</reference>
<dbReference type="Pfam" id="PF12710">
    <property type="entry name" value="HAD"/>
    <property type="match status" value="1"/>
</dbReference>
<evidence type="ECO:0000256" key="7">
    <source>
        <dbReference type="ARBA" id="ARBA00022842"/>
    </source>
</evidence>
<dbReference type="Gene3D" id="3.40.50.1000">
    <property type="entry name" value="HAD superfamily/HAD-like"/>
    <property type="match status" value="1"/>
</dbReference>
<dbReference type="GO" id="GO:0005737">
    <property type="term" value="C:cytoplasm"/>
    <property type="evidence" value="ECO:0007669"/>
    <property type="project" value="TreeGrafter"/>
</dbReference>